<dbReference type="PANTHER" id="PTHR31390">
    <property type="entry name" value="EXPRESSED PROTEIN"/>
    <property type="match status" value="1"/>
</dbReference>
<feature type="compositionally biased region" description="Polar residues" evidence="1">
    <location>
        <begin position="315"/>
        <end position="328"/>
    </location>
</feature>
<name>A0A8T2AMM1_ARASU</name>
<dbReference type="OrthoDB" id="1898655at2759"/>
<evidence type="ECO:0000313" key="3">
    <source>
        <dbReference type="Proteomes" id="UP000694251"/>
    </source>
</evidence>
<sequence length="596" mass="66513">MVRQQRVSKVREDRYPLCEGKDELVKHDMLDPPRYLRRSKEDFRGKALSFGVLDWKQFEKWKDTNADGTKDACCSYTETAGSSLELDLSTGVVKRLEVDLKSQHMRNHSFSLRSQAFSEALDVDTVIRMDRKGKRDHQLLSMKQKEHQASLNKSLVEQELSNASELSSCISPGSETSSKLLSEAFRRVECQDRRHDVEGEYSSPVNVMGRNQEKPCLLDQNTPTVSSKKGRDPSPNRRFSFSFSQMSRSFSTKESSSFVPVPALSSTSHVSAKSGPLTFNDSVYATNSTRAKPNGHNRTRSGTLLKPKTEKKNVPSLQVASKPSNTRPPTKEKKQCSSRVHALLQFTLRKGINLFQFVVGDNSNNVLAATMKSSDSSTRSYTLYTVNEVKKQSGNWLSRHKNEHPFVHTTIGQMKTVTSSTTDSSIHKSESVLFGVDSTSEELAAIVQTRNTTTIILPSGVHTLPKDSNNIPLPLIHRWKSGGACDCGGWDIGCKLRVLSNNHIKSQTFSSFQLFDQERDEPAFKMVSHGDELHSVEFGSSISLLEAFFISLAVTSHQSWCQEEEEEAVVIGDGLLKRETPAKYATNPPVSPIGRV</sequence>
<dbReference type="PANTHER" id="PTHR31390:SF15">
    <property type="entry name" value="TUBBY C-TERMINAL DOMAIN-CONTAINING PROTEIN"/>
    <property type="match status" value="1"/>
</dbReference>
<dbReference type="InterPro" id="IPR021916">
    <property type="entry name" value="DUF3527"/>
</dbReference>
<feature type="region of interest" description="Disordered" evidence="1">
    <location>
        <begin position="197"/>
        <end position="240"/>
    </location>
</feature>
<gene>
    <name evidence="2" type="ORF">ISN44_As09g022440</name>
</gene>
<accession>A0A8T2AMM1</accession>
<dbReference type="EMBL" id="JAEFBJ010000009">
    <property type="protein sequence ID" value="KAG7574017.1"/>
    <property type="molecule type" value="Genomic_DNA"/>
</dbReference>
<evidence type="ECO:0000313" key="2">
    <source>
        <dbReference type="EMBL" id="KAG7574017.1"/>
    </source>
</evidence>
<dbReference type="Proteomes" id="UP000694251">
    <property type="component" value="Chromosome 9"/>
</dbReference>
<organism evidence="2 3">
    <name type="scientific">Arabidopsis suecica</name>
    <name type="common">Swedish thale-cress</name>
    <name type="synonym">Cardaminopsis suecica</name>
    <dbReference type="NCBI Taxonomy" id="45249"/>
    <lineage>
        <taxon>Eukaryota</taxon>
        <taxon>Viridiplantae</taxon>
        <taxon>Streptophyta</taxon>
        <taxon>Embryophyta</taxon>
        <taxon>Tracheophyta</taxon>
        <taxon>Spermatophyta</taxon>
        <taxon>Magnoliopsida</taxon>
        <taxon>eudicotyledons</taxon>
        <taxon>Gunneridae</taxon>
        <taxon>Pentapetalae</taxon>
        <taxon>rosids</taxon>
        <taxon>malvids</taxon>
        <taxon>Brassicales</taxon>
        <taxon>Brassicaceae</taxon>
        <taxon>Camelineae</taxon>
        <taxon>Arabidopsis</taxon>
    </lineage>
</organism>
<reference evidence="2 3" key="1">
    <citation type="submission" date="2020-12" db="EMBL/GenBank/DDBJ databases">
        <title>Concerted genomic and epigenomic changes stabilize Arabidopsis allopolyploids.</title>
        <authorList>
            <person name="Chen Z."/>
        </authorList>
    </citation>
    <scope>NUCLEOTIDE SEQUENCE [LARGE SCALE GENOMIC DNA]</scope>
    <source>
        <strain evidence="2">As9502</strain>
        <tissue evidence="2">Leaf</tissue>
    </source>
</reference>
<protein>
    <submittedName>
        <fullName evidence="2">Uncharacterized protein</fullName>
    </submittedName>
</protein>
<proteinExistence type="predicted"/>
<dbReference type="AlphaFoldDB" id="A0A8T2AMM1"/>
<comment type="caution">
    <text evidence="2">The sequence shown here is derived from an EMBL/GenBank/DDBJ whole genome shotgun (WGS) entry which is preliminary data.</text>
</comment>
<feature type="region of interest" description="Disordered" evidence="1">
    <location>
        <begin position="284"/>
        <end position="336"/>
    </location>
</feature>
<dbReference type="Pfam" id="PF12043">
    <property type="entry name" value="DUF3527"/>
    <property type="match status" value="2"/>
</dbReference>
<keyword evidence="3" id="KW-1185">Reference proteome</keyword>
<evidence type="ECO:0000256" key="1">
    <source>
        <dbReference type="SAM" id="MobiDB-lite"/>
    </source>
</evidence>